<evidence type="ECO:0000256" key="1">
    <source>
        <dbReference type="ARBA" id="ARBA00022737"/>
    </source>
</evidence>
<organism evidence="3 4">
    <name type="scientific">Helcococcus kunzii ATCC 51366</name>
    <dbReference type="NCBI Taxonomy" id="883114"/>
    <lineage>
        <taxon>Bacteria</taxon>
        <taxon>Bacillati</taxon>
        <taxon>Bacillota</taxon>
        <taxon>Tissierellia</taxon>
        <taxon>Tissierellales</taxon>
        <taxon>Peptoniphilaceae</taxon>
        <taxon>Helcococcus</taxon>
    </lineage>
</organism>
<dbReference type="EMBL" id="AGEI01000020">
    <property type="protein sequence ID" value="EHR34418.1"/>
    <property type="molecule type" value="Genomic_DNA"/>
</dbReference>
<accession>H3NN14</accession>
<name>H3NN14_9FIRM</name>
<dbReference type="Pfam" id="PF01473">
    <property type="entry name" value="Choline_bind_1"/>
    <property type="match status" value="1"/>
</dbReference>
<keyword evidence="2" id="KW-0732">Signal</keyword>
<dbReference type="HOGENOM" id="CLU_629725_0_0_9"/>
<reference evidence="3 4" key="1">
    <citation type="submission" date="2012-01" db="EMBL/GenBank/DDBJ databases">
        <title>The Genome Sequence of Helcococcus kunzii ATCC 51366.</title>
        <authorList>
            <consortium name="The Broad Institute Genome Sequencing Platform"/>
            <person name="Earl A."/>
            <person name="Ward D."/>
            <person name="Feldgarden M."/>
            <person name="Gevers D."/>
            <person name="Huys G."/>
            <person name="Young S.K."/>
            <person name="Zeng Q."/>
            <person name="Gargeya S."/>
            <person name="Fitzgerald M."/>
            <person name="Haas B."/>
            <person name="Abouelleil A."/>
            <person name="Alvarado L."/>
            <person name="Arachchi H.M."/>
            <person name="Berlin A."/>
            <person name="Chapman S.B."/>
            <person name="Gearin G."/>
            <person name="Goldberg J."/>
            <person name="Griggs A."/>
            <person name="Gujja S."/>
            <person name="Hansen M."/>
            <person name="Heiman D."/>
            <person name="Howarth C."/>
            <person name="Larimer J."/>
            <person name="Lui A."/>
            <person name="MacDonald P.J.P."/>
            <person name="McCowen C."/>
            <person name="Montmayeur A."/>
            <person name="Murphy C."/>
            <person name="Neiman D."/>
            <person name="Pearson M."/>
            <person name="Priest M."/>
            <person name="Roberts A."/>
            <person name="Saif S."/>
            <person name="Shea T."/>
            <person name="Sisk P."/>
            <person name="Stolte C."/>
            <person name="Sykes S."/>
            <person name="Wortman J."/>
            <person name="Nusbaum C."/>
            <person name="Birren B."/>
        </authorList>
    </citation>
    <scope>NUCLEOTIDE SEQUENCE [LARGE SCALE GENOMIC DNA]</scope>
    <source>
        <strain evidence="3 4">ATCC 51366</strain>
    </source>
</reference>
<protein>
    <submittedName>
        <fullName evidence="3">Uncharacterized protein</fullName>
    </submittedName>
</protein>
<keyword evidence="1" id="KW-0677">Repeat</keyword>
<sequence>MSKKIFKKILSLVVAISIILPFSQVNAFTDKSLPADFELSISNGKYRARRTSFPYDYSKLIDPNTMKEITADNNYSIINDRSYFFLVLEGMGFSYVDFVTTQKKDNGHYYTLDDVDQNLLTLKKLSNRTFYNNILNNYYNYLVSNEKKLLGTKDSNNRTITQEIIKNNISNYKRIVDKLKNIPLPDNSKIFYKAASAELLDFHYQIRFYNFDYNRYTDYKQAKEMTKFLANAIAHSHKDLSVEKIIEHGDTIYEPVVPQDFTKIGEARFEEAWYNQMYDKKLDGYRFMKKNGKEAYGWSWTPLYDLSGKPLGKSNWKFFNSKGFNMNQTYNENGKTWLSQEGPNTQYYRGWWTNPSNGSKYYFRLGSGTMVRGHQYIDGYWRYFRGSGTLAIGWQFINGSWYYFRKGTGTRVSGRQYIDGRWYRFTSEGKLIDRK</sequence>
<dbReference type="GeneID" id="96999811"/>
<dbReference type="Proteomes" id="UP000004191">
    <property type="component" value="Unassembled WGS sequence"/>
</dbReference>
<feature type="signal peptide" evidence="2">
    <location>
        <begin position="1"/>
        <end position="27"/>
    </location>
</feature>
<proteinExistence type="predicted"/>
<dbReference type="eggNOG" id="COG5263">
    <property type="taxonomic scope" value="Bacteria"/>
</dbReference>
<keyword evidence="4" id="KW-1185">Reference proteome</keyword>
<dbReference type="SUPFAM" id="SSF69360">
    <property type="entry name" value="Cell wall binding repeat"/>
    <property type="match status" value="1"/>
</dbReference>
<comment type="caution">
    <text evidence="3">The sequence shown here is derived from an EMBL/GenBank/DDBJ whole genome shotgun (WGS) entry which is preliminary data.</text>
</comment>
<dbReference type="Gene3D" id="2.10.270.10">
    <property type="entry name" value="Cholin Binding"/>
    <property type="match status" value="1"/>
</dbReference>
<evidence type="ECO:0000313" key="4">
    <source>
        <dbReference type="Proteomes" id="UP000004191"/>
    </source>
</evidence>
<evidence type="ECO:0000256" key="2">
    <source>
        <dbReference type="SAM" id="SignalP"/>
    </source>
</evidence>
<dbReference type="InterPro" id="IPR018337">
    <property type="entry name" value="Cell_wall/Cho-bd_repeat"/>
</dbReference>
<gene>
    <name evidence="3" type="ORF">HMPREF9709_00725</name>
</gene>
<dbReference type="STRING" id="883114.HMPREF9709_00725"/>
<evidence type="ECO:0000313" key="3">
    <source>
        <dbReference type="EMBL" id="EHR34418.1"/>
    </source>
</evidence>
<feature type="chain" id="PRO_5003590646" evidence="2">
    <location>
        <begin position="28"/>
        <end position="435"/>
    </location>
</feature>
<dbReference type="AlphaFoldDB" id="H3NN14"/>
<dbReference type="OrthoDB" id="2235460at2"/>
<dbReference type="RefSeq" id="WP_005398058.1">
    <property type="nucleotide sequence ID" value="NZ_JH601088.1"/>
</dbReference>